<feature type="region of interest" description="Disordered" evidence="1">
    <location>
        <begin position="88"/>
        <end position="109"/>
    </location>
</feature>
<accession>A0A8S5TLQ1</accession>
<sequence>MTPTELTRQIRDIIRTITHKEPVMPIHVRRISPVGYEVAIEFQQNHPTFYSAELPDDLFLPFIYNELKRNKSLQVEYRKVERNTKGRIPNDFVSPYDTRRINAKDGRVH</sequence>
<name>A0A8S5TLQ1_9CAUD</name>
<organism evidence="2">
    <name type="scientific">Podoviridae sp. ctz6O13</name>
    <dbReference type="NCBI Taxonomy" id="2827757"/>
    <lineage>
        <taxon>Viruses</taxon>
        <taxon>Duplodnaviria</taxon>
        <taxon>Heunggongvirae</taxon>
        <taxon>Uroviricota</taxon>
        <taxon>Caudoviricetes</taxon>
    </lineage>
</organism>
<dbReference type="EMBL" id="BK032843">
    <property type="protein sequence ID" value="DAF63706.1"/>
    <property type="molecule type" value="Genomic_DNA"/>
</dbReference>
<proteinExistence type="predicted"/>
<feature type="compositionally biased region" description="Basic and acidic residues" evidence="1">
    <location>
        <begin position="97"/>
        <end position="109"/>
    </location>
</feature>
<evidence type="ECO:0000313" key="2">
    <source>
        <dbReference type="EMBL" id="DAF63706.1"/>
    </source>
</evidence>
<evidence type="ECO:0000256" key="1">
    <source>
        <dbReference type="SAM" id="MobiDB-lite"/>
    </source>
</evidence>
<reference evidence="2" key="1">
    <citation type="journal article" date="2021" name="Proc. Natl. Acad. Sci. U.S.A.">
        <title>A Catalog of Tens of Thousands of Viruses from Human Metagenomes Reveals Hidden Associations with Chronic Diseases.</title>
        <authorList>
            <person name="Tisza M.J."/>
            <person name="Buck C.B."/>
        </authorList>
    </citation>
    <scope>NUCLEOTIDE SEQUENCE</scope>
    <source>
        <strain evidence="2">Ctz6O13</strain>
    </source>
</reference>
<protein>
    <submittedName>
        <fullName evidence="2">Uncharacterized protein</fullName>
    </submittedName>
</protein>